<proteinExistence type="inferred from homology"/>
<keyword evidence="8" id="KW-0479">Metal-binding</keyword>
<evidence type="ECO:0000259" key="15">
    <source>
        <dbReference type="Pfam" id="PF11838"/>
    </source>
</evidence>
<dbReference type="Pfam" id="PF11838">
    <property type="entry name" value="ERAP1_C"/>
    <property type="match status" value="1"/>
</dbReference>
<dbReference type="InterPro" id="IPR045357">
    <property type="entry name" value="Aminopeptidase_N-like_N"/>
</dbReference>
<dbReference type="InterPro" id="IPR012778">
    <property type="entry name" value="Pept_M1_aminopeptidase"/>
</dbReference>
<dbReference type="PRINTS" id="PR00756">
    <property type="entry name" value="ALADIPTASE"/>
</dbReference>
<keyword evidence="18" id="KW-1185">Reference proteome</keyword>
<dbReference type="RefSeq" id="WP_075691458.1">
    <property type="nucleotide sequence ID" value="NZ_CP009248.1"/>
</dbReference>
<dbReference type="GO" id="GO:0008270">
    <property type="term" value="F:zinc ion binding"/>
    <property type="evidence" value="ECO:0007669"/>
    <property type="project" value="InterPro"/>
</dbReference>
<dbReference type="OrthoDB" id="100605at2"/>
<evidence type="ECO:0000256" key="3">
    <source>
        <dbReference type="ARBA" id="ARBA00010136"/>
    </source>
</evidence>
<dbReference type="PANTHER" id="PTHR11533:SF174">
    <property type="entry name" value="PUROMYCIN-SENSITIVE AMINOPEPTIDASE-RELATED"/>
    <property type="match status" value="1"/>
</dbReference>
<dbReference type="CDD" id="cd09602">
    <property type="entry name" value="M1_APN"/>
    <property type="match status" value="1"/>
</dbReference>
<keyword evidence="6 17" id="KW-0031">Aminopeptidase</keyword>
<dbReference type="InterPro" id="IPR042097">
    <property type="entry name" value="Aminopeptidase_N-like_N_sf"/>
</dbReference>
<dbReference type="Gene3D" id="1.10.390.10">
    <property type="entry name" value="Neutral Protease Domain 2"/>
    <property type="match status" value="1"/>
</dbReference>
<keyword evidence="10" id="KW-0862">Zinc</keyword>
<reference evidence="17 18" key="1">
    <citation type="submission" date="2014-08" db="EMBL/GenBank/DDBJ databases">
        <title>Complete genome sequence of Corynebacterium sphenisci CECT 5990(T) (=DSM 44792(T)), isolated from healthy wild penguins.</title>
        <authorList>
            <person name="Ruckert C."/>
            <person name="Albersmeier A."/>
            <person name="Winkler A."/>
            <person name="Kalinowski J."/>
        </authorList>
    </citation>
    <scope>NUCLEOTIDE SEQUENCE [LARGE SCALE GENOMIC DNA]</scope>
    <source>
        <strain evidence="17 18">DSM 44792</strain>
    </source>
</reference>
<dbReference type="GO" id="GO:0005737">
    <property type="term" value="C:cytoplasm"/>
    <property type="evidence" value="ECO:0007669"/>
    <property type="project" value="TreeGrafter"/>
</dbReference>
<evidence type="ECO:0000256" key="9">
    <source>
        <dbReference type="ARBA" id="ARBA00022801"/>
    </source>
</evidence>
<evidence type="ECO:0000313" key="18">
    <source>
        <dbReference type="Proteomes" id="UP000185469"/>
    </source>
</evidence>
<dbReference type="InterPro" id="IPR027268">
    <property type="entry name" value="Peptidase_M4/M1_CTD_sf"/>
</dbReference>
<evidence type="ECO:0000256" key="13">
    <source>
        <dbReference type="ARBA" id="ARBA00031533"/>
    </source>
</evidence>
<evidence type="ECO:0000259" key="16">
    <source>
        <dbReference type="Pfam" id="PF17900"/>
    </source>
</evidence>
<evidence type="ECO:0000256" key="8">
    <source>
        <dbReference type="ARBA" id="ARBA00022723"/>
    </source>
</evidence>
<evidence type="ECO:0000259" key="14">
    <source>
        <dbReference type="Pfam" id="PF01433"/>
    </source>
</evidence>
<evidence type="ECO:0000256" key="1">
    <source>
        <dbReference type="ARBA" id="ARBA00000098"/>
    </source>
</evidence>
<dbReference type="NCBIfam" id="TIGR02412">
    <property type="entry name" value="pepN_strep_liv"/>
    <property type="match status" value="1"/>
</dbReference>
<evidence type="ECO:0000313" key="17">
    <source>
        <dbReference type="EMBL" id="APT90236.1"/>
    </source>
</evidence>
<dbReference type="KEGG" id="csph:CSPHI_03165"/>
<keyword evidence="9" id="KW-0378">Hydrolase</keyword>
<dbReference type="InterPro" id="IPR014782">
    <property type="entry name" value="Peptidase_M1_dom"/>
</dbReference>
<dbReference type="GO" id="GO:0042277">
    <property type="term" value="F:peptide binding"/>
    <property type="evidence" value="ECO:0007669"/>
    <property type="project" value="TreeGrafter"/>
</dbReference>
<evidence type="ECO:0000256" key="11">
    <source>
        <dbReference type="ARBA" id="ARBA00023049"/>
    </source>
</evidence>
<dbReference type="EMBL" id="CP009248">
    <property type="protein sequence ID" value="APT90236.1"/>
    <property type="molecule type" value="Genomic_DNA"/>
</dbReference>
<feature type="domain" description="Peptidase M1 membrane alanine aminopeptidase" evidence="14">
    <location>
        <begin position="254"/>
        <end position="465"/>
    </location>
</feature>
<feature type="domain" description="Aminopeptidase N-like N-terminal" evidence="16">
    <location>
        <begin position="22"/>
        <end position="195"/>
    </location>
</feature>
<dbReference type="GO" id="GO:0070006">
    <property type="term" value="F:metalloaminopeptidase activity"/>
    <property type="evidence" value="ECO:0007669"/>
    <property type="project" value="TreeGrafter"/>
</dbReference>
<evidence type="ECO:0000256" key="6">
    <source>
        <dbReference type="ARBA" id="ARBA00022438"/>
    </source>
</evidence>
<dbReference type="SUPFAM" id="SSF63737">
    <property type="entry name" value="Leukotriene A4 hydrolase N-terminal domain"/>
    <property type="match status" value="1"/>
</dbReference>
<dbReference type="Pfam" id="PF17900">
    <property type="entry name" value="Peptidase_M1_N"/>
    <property type="match status" value="1"/>
</dbReference>
<dbReference type="Pfam" id="PF01433">
    <property type="entry name" value="Peptidase_M1"/>
    <property type="match status" value="1"/>
</dbReference>
<comment type="cofactor">
    <cofactor evidence="2">
        <name>Zn(2+)</name>
        <dbReference type="ChEBI" id="CHEBI:29105"/>
    </cofactor>
</comment>
<comment type="catalytic activity">
    <reaction evidence="1">
        <text>Release of an N-terminal amino acid, Xaa-|-Yaa- from a peptide, amide or arylamide. Xaa is preferably Ala, but may be most amino acids including Pro (slow action). When a terminal hydrophobic residue is followed by a prolyl residue, the two may be released as an intact Xaa-Pro dipeptide.</text>
        <dbReference type="EC" id="3.4.11.2"/>
    </reaction>
</comment>
<protein>
    <recommendedName>
        <fullName evidence="5">Aminopeptidase N</fullName>
        <ecNumber evidence="4">3.4.11.2</ecNumber>
    </recommendedName>
    <alternativeName>
        <fullName evidence="12">Alanine aminopeptidase</fullName>
    </alternativeName>
    <alternativeName>
        <fullName evidence="13">Lysyl aminopeptidase</fullName>
    </alternativeName>
</protein>
<feature type="domain" description="ERAP1-like C-terminal" evidence="15">
    <location>
        <begin position="552"/>
        <end position="878"/>
    </location>
</feature>
<organism evidence="17 18">
    <name type="scientific">Corynebacterium sphenisci DSM 44792</name>
    <dbReference type="NCBI Taxonomy" id="1437874"/>
    <lineage>
        <taxon>Bacteria</taxon>
        <taxon>Bacillati</taxon>
        <taxon>Actinomycetota</taxon>
        <taxon>Actinomycetes</taxon>
        <taxon>Mycobacteriales</taxon>
        <taxon>Corynebacteriaceae</taxon>
        <taxon>Corynebacterium</taxon>
    </lineage>
</organism>
<evidence type="ECO:0000256" key="4">
    <source>
        <dbReference type="ARBA" id="ARBA00012564"/>
    </source>
</evidence>
<sequence>MSSVNLTREEARARAELLDVTHYDVALDLTDGGATFRSTTVVEFTARAAGETFIDLRDAAIRGVTLDGADITDAACGGDRAGYDSDAGLALRLTAGGHTLIVDADCRYTTTGQGLHRFTDPADGETYMYTQFETADAKRVFACFDQPDLKATWTMRVTAPEKWTVVSNSAPEVRAAGAGARLHSFEVPVPLSTYLIAFCVGDWHEVHDTWRGTVAAHPETPAEHRGSGELEIPLGLFCRRSLAEHLDAERLLRETKEGFDFYAANFGEPYPFGKYDQIFCPEYNMGAMENAGAVTIRDEYVFRSRTTGYRYERRNETILHEMAHMWFGDLVTMRWWDDLWLNESFATWSACAAQAAVSEYDTAWTTFANVEKSWAYQQDALPTTHPIAADARDIETVEQNFDGITYAKGASVLKQLAAYVGEEAFLAGARLHFARHRFGNATFDDLLAAMGETSGRDLSGWAGQWLTTTGMTTLAPDYELAADGTFAAFRIRQTGAEPGAGELRDHRVAVGVYALEGEGEAARLTRIRRVELDVRGESTEVPELAGAPAGDLVLVNDDDLTYTMLELDERSLATAVTRIGAFADPMPRTLCWSATWQMVRSGRMRARDFVSLVLAGAAAEDQIAVLERVLAQAVTAVTRYADPRWAREEGVRRLAEGLLAGARAAEPGSDAQLAQVNAAAQLPAAQAGPALTEAFAAIRRGEPAAAGLAGLVVDEDMRWRALQVLVAAGALGDAEAAEAEIAALAAEDRSALGEQQAIAARAAVPVTAAKARAWEEMTALGEEAPSNLALRHLILGFTAPGAGELLTAEGYPDRFFAAAAGWWSAYSSDTALRMLEGLYPAWEISESAVAAADAVLADPATPEPVRRVLAEGRDHVRRALAARAVDAGA</sequence>
<dbReference type="GO" id="GO:0005615">
    <property type="term" value="C:extracellular space"/>
    <property type="evidence" value="ECO:0007669"/>
    <property type="project" value="TreeGrafter"/>
</dbReference>
<evidence type="ECO:0000256" key="2">
    <source>
        <dbReference type="ARBA" id="ARBA00001947"/>
    </source>
</evidence>
<dbReference type="Proteomes" id="UP000185469">
    <property type="component" value="Chromosome"/>
</dbReference>
<name>A0A1L7CWH9_9CORY</name>
<dbReference type="GO" id="GO:0006508">
    <property type="term" value="P:proteolysis"/>
    <property type="evidence" value="ECO:0007669"/>
    <property type="project" value="UniProtKB-KW"/>
</dbReference>
<gene>
    <name evidence="17" type="ORF">CSPHI_03165</name>
</gene>
<keyword evidence="11" id="KW-0482">Metalloprotease</keyword>
<dbReference type="EC" id="3.4.11.2" evidence="4"/>
<accession>A0A1L7CWH9</accession>
<dbReference type="FunFam" id="1.10.390.10:FF:000004">
    <property type="entry name" value="Aminopeptidase N"/>
    <property type="match status" value="1"/>
</dbReference>
<dbReference type="STRING" id="1437874.CSPHI_03165"/>
<dbReference type="SUPFAM" id="SSF55486">
    <property type="entry name" value="Metalloproteases ('zincins'), catalytic domain"/>
    <property type="match status" value="1"/>
</dbReference>
<evidence type="ECO:0000256" key="5">
    <source>
        <dbReference type="ARBA" id="ARBA00015611"/>
    </source>
</evidence>
<dbReference type="GO" id="GO:0016020">
    <property type="term" value="C:membrane"/>
    <property type="evidence" value="ECO:0007669"/>
    <property type="project" value="TreeGrafter"/>
</dbReference>
<dbReference type="InterPro" id="IPR050344">
    <property type="entry name" value="Peptidase_M1_aminopeptidases"/>
</dbReference>
<dbReference type="GO" id="GO:0016285">
    <property type="term" value="F:alanyl aminopeptidase activity"/>
    <property type="evidence" value="ECO:0007669"/>
    <property type="project" value="UniProtKB-EC"/>
</dbReference>
<dbReference type="Gene3D" id="2.60.40.1730">
    <property type="entry name" value="tricorn interacting facor f3 domain"/>
    <property type="match status" value="1"/>
</dbReference>
<dbReference type="InterPro" id="IPR001930">
    <property type="entry name" value="Peptidase_M1"/>
</dbReference>
<evidence type="ECO:0000256" key="10">
    <source>
        <dbReference type="ARBA" id="ARBA00022833"/>
    </source>
</evidence>
<dbReference type="GO" id="GO:0043171">
    <property type="term" value="P:peptide catabolic process"/>
    <property type="evidence" value="ECO:0007669"/>
    <property type="project" value="TreeGrafter"/>
</dbReference>
<comment type="similarity">
    <text evidence="3">Belongs to the peptidase M1 family.</text>
</comment>
<keyword evidence="7" id="KW-0645">Protease</keyword>
<evidence type="ECO:0000256" key="7">
    <source>
        <dbReference type="ARBA" id="ARBA00022670"/>
    </source>
</evidence>
<dbReference type="AlphaFoldDB" id="A0A1L7CWH9"/>
<dbReference type="PANTHER" id="PTHR11533">
    <property type="entry name" value="PROTEASE M1 ZINC METALLOPROTEASE"/>
    <property type="match status" value="1"/>
</dbReference>
<evidence type="ECO:0000256" key="12">
    <source>
        <dbReference type="ARBA" id="ARBA00029811"/>
    </source>
</evidence>
<dbReference type="InterPro" id="IPR024571">
    <property type="entry name" value="ERAP1-like_C_dom"/>
</dbReference>